<dbReference type="EMBL" id="AOIC01000058">
    <property type="protein sequence ID" value="ELY69891.1"/>
    <property type="molecule type" value="Genomic_DNA"/>
</dbReference>
<keyword evidence="2" id="KW-0812">Transmembrane</keyword>
<keyword evidence="2" id="KW-0472">Membrane</keyword>
<comment type="caution">
    <text evidence="3">The sequence shown here is derived from an EMBL/GenBank/DDBJ whole genome shotgun (WGS) entry which is preliminary data.</text>
</comment>
<sequence>MSPTFTSDGIHRIGMYLGRVTDASFPFELLSFFLVGALALAVARCLTLGVVTQANAALDATPLTEPRANSDTVTDVGADGDADSETPVEPFVGGTPKANSRTTNFNVASRASSRASATASRVRLRRNAVPMYWRDRRSRGRAGTDGQQTV</sequence>
<gene>
    <name evidence="3" type="ORF">C490_07069</name>
</gene>
<dbReference type="Proteomes" id="UP000011613">
    <property type="component" value="Unassembled WGS sequence"/>
</dbReference>
<proteinExistence type="predicted"/>
<protein>
    <submittedName>
        <fullName evidence="3">Uncharacterized protein</fullName>
    </submittedName>
</protein>
<name>L9Y8B4_NATGS</name>
<dbReference type="AlphaFoldDB" id="L9Y8B4"/>
<evidence type="ECO:0000256" key="2">
    <source>
        <dbReference type="SAM" id="Phobius"/>
    </source>
</evidence>
<keyword evidence="2" id="KW-1133">Transmembrane helix</keyword>
<evidence type="ECO:0000313" key="4">
    <source>
        <dbReference type="Proteomes" id="UP000011613"/>
    </source>
</evidence>
<feature type="transmembrane region" description="Helical" evidence="2">
    <location>
        <begin position="29"/>
        <end position="51"/>
    </location>
</feature>
<feature type="region of interest" description="Disordered" evidence="1">
    <location>
        <begin position="64"/>
        <end position="102"/>
    </location>
</feature>
<organism evidence="3 4">
    <name type="scientific">Natronobacterium gregoryi (strain ATCC 43098 / DSM 3393 / CCM 3738 / CIP 104747 / IAM 13177 / JCM 8860 / NBRC 102187 / NCIMB 2189 / SP2)</name>
    <dbReference type="NCBI Taxonomy" id="797304"/>
    <lineage>
        <taxon>Archaea</taxon>
        <taxon>Methanobacteriati</taxon>
        <taxon>Methanobacteriota</taxon>
        <taxon>Stenosarchaea group</taxon>
        <taxon>Halobacteria</taxon>
        <taxon>Halobacteriales</taxon>
        <taxon>Natrialbaceae</taxon>
        <taxon>Natronobacterium</taxon>
    </lineage>
</organism>
<evidence type="ECO:0000256" key="1">
    <source>
        <dbReference type="SAM" id="MobiDB-lite"/>
    </source>
</evidence>
<reference evidence="3 4" key="1">
    <citation type="journal article" date="2014" name="PLoS Genet.">
        <title>Phylogenetically driven sequencing of extremely halophilic archaea reveals strategies for static and dynamic osmo-response.</title>
        <authorList>
            <person name="Becker E.A."/>
            <person name="Seitzer P.M."/>
            <person name="Tritt A."/>
            <person name="Larsen D."/>
            <person name="Krusor M."/>
            <person name="Yao A.I."/>
            <person name="Wu D."/>
            <person name="Madern D."/>
            <person name="Eisen J.A."/>
            <person name="Darling A.E."/>
            <person name="Facciotti M.T."/>
        </authorList>
    </citation>
    <scope>NUCLEOTIDE SEQUENCE [LARGE SCALE GENOMIC DNA]</scope>
    <source>
        <strain evidence="3 4">SP2</strain>
    </source>
</reference>
<evidence type="ECO:0000313" key="3">
    <source>
        <dbReference type="EMBL" id="ELY69891.1"/>
    </source>
</evidence>
<accession>L9Y8B4</accession>